<dbReference type="Gene3D" id="1.10.287.3510">
    <property type="match status" value="1"/>
</dbReference>
<evidence type="ECO:0000313" key="10">
    <source>
        <dbReference type="Proteomes" id="UP001426770"/>
    </source>
</evidence>
<evidence type="ECO:0000256" key="7">
    <source>
        <dbReference type="SAM" id="MobiDB-lite"/>
    </source>
</evidence>
<keyword evidence="5 8" id="KW-1133">Transmembrane helix</keyword>
<reference evidence="9 10" key="1">
    <citation type="submission" date="2024-02" db="EMBL/GenBank/DDBJ databases">
        <title>Lysinimicrobium sediminis NBRC 112286.</title>
        <authorList>
            <person name="Ichikawa N."/>
            <person name="Katano-Makiyama Y."/>
            <person name="Hidaka K."/>
        </authorList>
    </citation>
    <scope>NUCLEOTIDE SEQUENCE [LARGE SCALE GENOMIC DNA]</scope>
    <source>
        <strain evidence="9 10">NBRC 112286</strain>
    </source>
</reference>
<feature type="transmembrane region" description="Helical" evidence="8">
    <location>
        <begin position="26"/>
        <end position="47"/>
    </location>
</feature>
<evidence type="ECO:0000256" key="6">
    <source>
        <dbReference type="ARBA" id="ARBA00023136"/>
    </source>
</evidence>
<accession>A0ABP9WCT1</accession>
<name>A0ABP9WCT1_9MICO</name>
<sequence>MTVALTAGLLVAGAVYLLLKREMLRVILGFVLLGHAANLIIMAAGGTSRREAPFGSPEDLAGVADPLPQAFVLTAIVIAFAITIVMLVFTVTGREDDSFTPHDTDEDAVSEDDDDRPDPEVTR</sequence>
<feature type="transmembrane region" description="Helical" evidence="8">
    <location>
        <begin position="67"/>
        <end position="89"/>
    </location>
</feature>
<evidence type="ECO:0008006" key="11">
    <source>
        <dbReference type="Google" id="ProtNLM"/>
    </source>
</evidence>
<dbReference type="EMBL" id="BAABRR010000001">
    <property type="protein sequence ID" value="GAA5517642.1"/>
    <property type="molecule type" value="Genomic_DNA"/>
</dbReference>
<dbReference type="Proteomes" id="UP001426770">
    <property type="component" value="Unassembled WGS sequence"/>
</dbReference>
<protein>
    <recommendedName>
        <fullName evidence="11">Cation:proton antiporter</fullName>
    </recommendedName>
</protein>
<evidence type="ECO:0000256" key="1">
    <source>
        <dbReference type="ARBA" id="ARBA00004651"/>
    </source>
</evidence>
<feature type="compositionally biased region" description="Acidic residues" evidence="7">
    <location>
        <begin position="104"/>
        <end position="117"/>
    </location>
</feature>
<dbReference type="RefSeq" id="WP_345377917.1">
    <property type="nucleotide sequence ID" value="NZ_BAABRR010000001.1"/>
</dbReference>
<gene>
    <name evidence="9" type="ORF">Lsed01_00050</name>
</gene>
<dbReference type="Pfam" id="PF00420">
    <property type="entry name" value="Oxidored_q2"/>
    <property type="match status" value="1"/>
</dbReference>
<dbReference type="PANTHER" id="PTHR34583">
    <property type="entry name" value="ANTIPORTER SUBUNIT MNHC2-RELATED"/>
    <property type="match status" value="1"/>
</dbReference>
<dbReference type="PANTHER" id="PTHR34583:SF2">
    <property type="entry name" value="ANTIPORTER SUBUNIT MNHC2-RELATED"/>
    <property type="match status" value="1"/>
</dbReference>
<dbReference type="InterPro" id="IPR039428">
    <property type="entry name" value="NUOK/Mnh_C1-like"/>
</dbReference>
<proteinExistence type="inferred from homology"/>
<evidence type="ECO:0000256" key="5">
    <source>
        <dbReference type="ARBA" id="ARBA00022989"/>
    </source>
</evidence>
<keyword evidence="10" id="KW-1185">Reference proteome</keyword>
<keyword evidence="4 8" id="KW-0812">Transmembrane</keyword>
<feature type="region of interest" description="Disordered" evidence="7">
    <location>
        <begin position="95"/>
        <end position="123"/>
    </location>
</feature>
<comment type="similarity">
    <text evidence="2">Belongs to the CPA3 antiporters (TC 2.A.63) subunit C family.</text>
</comment>
<keyword evidence="3" id="KW-1003">Cell membrane</keyword>
<organism evidence="9 10">
    <name type="scientific">Demequina sediminis</name>
    <dbReference type="NCBI Taxonomy" id="1930058"/>
    <lineage>
        <taxon>Bacteria</taxon>
        <taxon>Bacillati</taxon>
        <taxon>Actinomycetota</taxon>
        <taxon>Actinomycetes</taxon>
        <taxon>Micrococcales</taxon>
        <taxon>Demequinaceae</taxon>
        <taxon>Demequina</taxon>
    </lineage>
</organism>
<evidence type="ECO:0000256" key="3">
    <source>
        <dbReference type="ARBA" id="ARBA00022475"/>
    </source>
</evidence>
<comment type="caution">
    <text evidence="9">The sequence shown here is derived from an EMBL/GenBank/DDBJ whole genome shotgun (WGS) entry which is preliminary data.</text>
</comment>
<dbReference type="InterPro" id="IPR050601">
    <property type="entry name" value="CPA3_antiporter_subunitC"/>
</dbReference>
<evidence type="ECO:0000256" key="2">
    <source>
        <dbReference type="ARBA" id="ARBA00010388"/>
    </source>
</evidence>
<comment type="subcellular location">
    <subcellularLocation>
        <location evidence="1">Cell membrane</location>
        <topology evidence="1">Multi-pass membrane protein</topology>
    </subcellularLocation>
</comment>
<evidence type="ECO:0000256" key="8">
    <source>
        <dbReference type="SAM" id="Phobius"/>
    </source>
</evidence>
<evidence type="ECO:0000313" key="9">
    <source>
        <dbReference type="EMBL" id="GAA5517642.1"/>
    </source>
</evidence>
<evidence type="ECO:0000256" key="4">
    <source>
        <dbReference type="ARBA" id="ARBA00022692"/>
    </source>
</evidence>
<keyword evidence="6 8" id="KW-0472">Membrane</keyword>